<feature type="chain" id="PRO_5046472264" description="Serine protease" evidence="2">
    <location>
        <begin position="20"/>
        <end position="453"/>
    </location>
</feature>
<keyword evidence="2" id="KW-0732">Signal</keyword>
<comment type="caution">
    <text evidence="3">The sequence shown here is derived from an EMBL/GenBank/DDBJ whole genome shotgun (WGS) entry which is preliminary data.</text>
</comment>
<evidence type="ECO:0000313" key="3">
    <source>
        <dbReference type="EMBL" id="MDX5984653.1"/>
    </source>
</evidence>
<dbReference type="InterPro" id="IPR009003">
    <property type="entry name" value="Peptidase_S1_PA"/>
</dbReference>
<organism evidence="3 4">
    <name type="scientific">Sphingomonas echinoides</name>
    <dbReference type="NCBI Taxonomy" id="59803"/>
    <lineage>
        <taxon>Bacteria</taxon>
        <taxon>Pseudomonadati</taxon>
        <taxon>Pseudomonadota</taxon>
        <taxon>Alphaproteobacteria</taxon>
        <taxon>Sphingomonadales</taxon>
        <taxon>Sphingomonadaceae</taxon>
        <taxon>Sphingomonas</taxon>
    </lineage>
</organism>
<sequence>MRILFLVAALSLAPLGARAQTAPPSPSPADRIAPAVPVPALPPPPVETARLETEAEALAEDAAEYARQFGVAPSEALARLTAQNASVPVTDAIAEQYRDRLAGIAIEHRPAYRILVSLTGTAPVPTQSIVAGGITVPIVFRTGARVKRDQVIWAITNHQAALRAALRTPPGMGLDPRTGELAILIGSADAPAGTAALKTRLEAIARVPVQIRVLNHVDVNLAPEGGSRVEGISPADGRRYLCTTGFTVTDGVRYGVTTAAHCVDDLVYRDPQAGSTPLPFVGQWGWGYRDVQINAADTPLPPTFYADTARTRLRPVTAQRSRASTRAGDFVCHRGERTGYSCALVQLTDFAPAGDLCGGACLPTWVTVSGPTCKGGDSGSPVFSGTTALGVLKGASYRGDGTCVFYFYMSVDYLPQGWQLLQVPPPVAIPGLDAPGQSLGERPPAPTTIDGTR</sequence>
<dbReference type="RefSeq" id="WP_010403041.1">
    <property type="nucleotide sequence ID" value="NZ_JAWXXV010000001.1"/>
</dbReference>
<evidence type="ECO:0000313" key="4">
    <source>
        <dbReference type="Proteomes" id="UP001279660"/>
    </source>
</evidence>
<evidence type="ECO:0000256" key="1">
    <source>
        <dbReference type="SAM" id="MobiDB-lite"/>
    </source>
</evidence>
<reference evidence="3 4" key="1">
    <citation type="submission" date="2023-11" db="EMBL/GenBank/DDBJ databases">
        <title>MicrobeMod: A computational toolkit for identifying prokaryotic methylation and restriction-modification with nanopore sequencing.</title>
        <authorList>
            <person name="Crits-Christoph A."/>
            <person name="Kang S.C."/>
            <person name="Lee H."/>
            <person name="Ostrov N."/>
        </authorList>
    </citation>
    <scope>NUCLEOTIDE SEQUENCE [LARGE SCALE GENOMIC DNA]</scope>
    <source>
        <strain evidence="3 4">ATCC 14820</strain>
    </source>
</reference>
<feature type="signal peptide" evidence="2">
    <location>
        <begin position="1"/>
        <end position="19"/>
    </location>
</feature>
<proteinExistence type="predicted"/>
<gene>
    <name evidence="3" type="ORF">SIL82_10290</name>
</gene>
<name>A0ABU4PNF2_9SPHN</name>
<protein>
    <recommendedName>
        <fullName evidence="5">Serine protease</fullName>
    </recommendedName>
</protein>
<keyword evidence="4" id="KW-1185">Reference proteome</keyword>
<dbReference type="InterPro" id="IPR043504">
    <property type="entry name" value="Peptidase_S1_PA_chymotrypsin"/>
</dbReference>
<evidence type="ECO:0000256" key="2">
    <source>
        <dbReference type="SAM" id="SignalP"/>
    </source>
</evidence>
<feature type="region of interest" description="Disordered" evidence="1">
    <location>
        <begin position="432"/>
        <end position="453"/>
    </location>
</feature>
<dbReference type="SUPFAM" id="SSF50494">
    <property type="entry name" value="Trypsin-like serine proteases"/>
    <property type="match status" value="1"/>
</dbReference>
<feature type="region of interest" description="Disordered" evidence="1">
    <location>
        <begin position="18"/>
        <end position="39"/>
    </location>
</feature>
<dbReference type="Proteomes" id="UP001279660">
    <property type="component" value="Unassembled WGS sequence"/>
</dbReference>
<accession>A0ABU4PNF2</accession>
<evidence type="ECO:0008006" key="5">
    <source>
        <dbReference type="Google" id="ProtNLM"/>
    </source>
</evidence>
<dbReference type="EMBL" id="JAWXXV010000001">
    <property type="protein sequence ID" value="MDX5984653.1"/>
    <property type="molecule type" value="Genomic_DNA"/>
</dbReference>
<dbReference type="Gene3D" id="2.40.10.10">
    <property type="entry name" value="Trypsin-like serine proteases"/>
    <property type="match status" value="2"/>
</dbReference>